<dbReference type="PROSITE" id="PS51193">
    <property type="entry name" value="HELICASE_ATP_BIND_2"/>
    <property type="match status" value="1"/>
</dbReference>
<keyword evidence="5" id="KW-0347">Helicase</keyword>
<dbReference type="GO" id="GO:0006139">
    <property type="term" value="P:nucleobase-containing compound metabolic process"/>
    <property type="evidence" value="ECO:0007669"/>
    <property type="project" value="InterPro"/>
</dbReference>
<accession>A0A6H1ZKR6</accession>
<dbReference type="Pfam" id="PF13307">
    <property type="entry name" value="Helicase_C_2"/>
    <property type="match status" value="1"/>
</dbReference>
<evidence type="ECO:0000256" key="2">
    <source>
        <dbReference type="ARBA" id="ARBA00022801"/>
    </source>
</evidence>
<dbReference type="InterPro" id="IPR027417">
    <property type="entry name" value="P-loop_NTPase"/>
</dbReference>
<proteinExistence type="predicted"/>
<dbReference type="EMBL" id="MT144672">
    <property type="protein sequence ID" value="QJH97058.1"/>
    <property type="molecule type" value="Genomic_DNA"/>
</dbReference>
<protein>
    <submittedName>
        <fullName evidence="5">Putative helicase</fullName>
    </submittedName>
</protein>
<evidence type="ECO:0000259" key="4">
    <source>
        <dbReference type="PROSITE" id="PS51193"/>
    </source>
</evidence>
<organism evidence="5">
    <name type="scientific">viral metagenome</name>
    <dbReference type="NCBI Taxonomy" id="1070528"/>
    <lineage>
        <taxon>unclassified sequences</taxon>
        <taxon>metagenomes</taxon>
        <taxon>organismal metagenomes</taxon>
    </lineage>
</organism>
<reference evidence="5" key="1">
    <citation type="submission" date="2020-03" db="EMBL/GenBank/DDBJ databases">
        <title>The deep terrestrial virosphere.</title>
        <authorList>
            <person name="Holmfeldt K."/>
            <person name="Nilsson E."/>
            <person name="Simone D."/>
            <person name="Lopez-Fernandez M."/>
            <person name="Wu X."/>
            <person name="de Brujin I."/>
            <person name="Lundin D."/>
            <person name="Andersson A."/>
            <person name="Bertilsson S."/>
            <person name="Dopson M."/>
        </authorList>
    </citation>
    <scope>NUCLEOTIDE SEQUENCE</scope>
    <source>
        <strain evidence="6">MM415B01383</strain>
        <strain evidence="5">TM448A00757</strain>
        <strain evidence="7">TM448B00909</strain>
    </source>
</reference>
<gene>
    <name evidence="6" type="ORF">MM415B01383_0017</name>
    <name evidence="5" type="ORF">TM448A00757_0005</name>
    <name evidence="7" type="ORF">TM448B00909_0005</name>
</gene>
<dbReference type="InterPro" id="IPR014013">
    <property type="entry name" value="Helic_SF1/SF2_ATP-bd_DinG/Rad3"/>
</dbReference>
<dbReference type="GO" id="GO:0004386">
    <property type="term" value="F:helicase activity"/>
    <property type="evidence" value="ECO:0007669"/>
    <property type="project" value="UniProtKB-KW"/>
</dbReference>
<dbReference type="EMBL" id="MT141346">
    <property type="protein sequence ID" value="QJA58921.1"/>
    <property type="molecule type" value="Genomic_DNA"/>
</dbReference>
<dbReference type="AlphaFoldDB" id="A0A6H1ZKR6"/>
<keyword evidence="1" id="KW-0547">Nucleotide-binding</keyword>
<dbReference type="SUPFAM" id="SSF52540">
    <property type="entry name" value="P-loop containing nucleoside triphosphate hydrolases"/>
    <property type="match status" value="1"/>
</dbReference>
<evidence type="ECO:0000313" key="7">
    <source>
        <dbReference type="EMBL" id="QJH97058.1"/>
    </source>
</evidence>
<keyword evidence="2" id="KW-0378">Hydrolase</keyword>
<evidence type="ECO:0000256" key="3">
    <source>
        <dbReference type="ARBA" id="ARBA00022840"/>
    </source>
</evidence>
<evidence type="ECO:0000313" key="6">
    <source>
        <dbReference type="EMBL" id="QJA58921.1"/>
    </source>
</evidence>
<dbReference type="InterPro" id="IPR006555">
    <property type="entry name" value="ATP-dep_Helicase_C"/>
</dbReference>
<dbReference type="GO" id="GO:0005524">
    <property type="term" value="F:ATP binding"/>
    <property type="evidence" value="ECO:0007669"/>
    <property type="project" value="UniProtKB-KW"/>
</dbReference>
<evidence type="ECO:0000313" key="5">
    <source>
        <dbReference type="EMBL" id="QJA47917.1"/>
    </source>
</evidence>
<name>A0A6H1ZKR6_9ZZZZ</name>
<feature type="domain" description="Helicase ATP-binding" evidence="4">
    <location>
        <begin position="106"/>
        <end position="419"/>
    </location>
</feature>
<dbReference type="GO" id="GO:0016818">
    <property type="term" value="F:hydrolase activity, acting on acid anhydrides, in phosphorus-containing anhydrides"/>
    <property type="evidence" value="ECO:0007669"/>
    <property type="project" value="InterPro"/>
</dbReference>
<dbReference type="Gene3D" id="3.40.50.300">
    <property type="entry name" value="P-loop containing nucleotide triphosphate hydrolases"/>
    <property type="match status" value="2"/>
</dbReference>
<dbReference type="GO" id="GO:0003676">
    <property type="term" value="F:nucleic acid binding"/>
    <property type="evidence" value="ECO:0007669"/>
    <property type="project" value="InterPro"/>
</dbReference>
<evidence type="ECO:0000256" key="1">
    <source>
        <dbReference type="ARBA" id="ARBA00022741"/>
    </source>
</evidence>
<dbReference type="EMBL" id="MT144063">
    <property type="protein sequence ID" value="QJA47917.1"/>
    <property type="molecule type" value="Genomic_DNA"/>
</dbReference>
<sequence>MSNYVKCHVPAKVEHWESTSASTLSTKFKELLQLALGSSLKPQALPDDVQKIAVDLTKELEPLSKRLAELIDQRLVSEGTAPGRLAGMLVQAQLNATTASTAPPTPSTQPATGAQLWPDQVQLHEEFMASAKRGSIVAVEAGTGTGKSRVIAACALSLLELRKTSPKLTSHTDGANHYPDFIKERVAAWHATAAEKASRPWGTRPIVIAAPTIATMMHLLREFLQLQGEAIQASHSLLIGKQQFASPSAIAELLMDHSCPPVQQWLDAGMPAGQSRATRGVPTSGLMEDLRTLAAGLDFPIKDACLSAQSDDDDCAEYTRLQAAAEHADIIFTTHAMLAMRTIALSRGNKPPIPQPYALLIDEAHALEDGFAAVNGASLAMSRLGPSLKGEAWSGTGLVGKAEACKEAWTQAFLALQSMPEEITLPHPAGNDKTTRAWNFAKAKLHALRDQLQALSSEAAKRQKASQNAHLALIDSSKKAIDLVLDEYTGRVEFSPSRRFPSIQVGVKSVTASLLYTWESAPVAGLFSGTLFASGESADGAANALAMELAIPKARLHVTSRLHPSWLFTSPLLLLPKPGSVPRPPKGETLNEDGVTDWAQSIAAHVNTITQTAAGGTLVLCTGYERAHIIAKALAKTIDHPERIIEQRPSMGVDGMAHAFREKSRLGIKPIAIATGGAWTGLDLSDNDFAPKDDYLLTDLVITAIPFNTQRSFLHAQKVLRVGMQVEINYALRKFTQGIGRLIRRPGLQQRRLWILDGRLESVRAATYSSRFLSALSRYINRAYF</sequence>
<keyword evidence="3" id="KW-0067">ATP-binding</keyword>